<reference evidence="7 8" key="1">
    <citation type="journal article" date="2021" name="BMC Genomics">
        <title>Telomere-to-telomere genome assembly of asparaginase-producing Trichoderma simmonsii.</title>
        <authorList>
            <person name="Chung D."/>
            <person name="Kwon Y.M."/>
            <person name="Yang Y."/>
        </authorList>
    </citation>
    <scope>NUCLEOTIDE SEQUENCE [LARGE SCALE GENOMIC DNA]</scope>
    <source>
        <strain evidence="7 8">GH-Sj1</strain>
    </source>
</reference>
<evidence type="ECO:0000313" key="7">
    <source>
        <dbReference type="EMBL" id="QYT05440.1"/>
    </source>
</evidence>
<feature type="chain" id="PRO_5034712029" evidence="5">
    <location>
        <begin position="21"/>
        <end position="431"/>
    </location>
</feature>
<dbReference type="InterPro" id="IPR010497">
    <property type="entry name" value="Epoxide_hydro_N"/>
</dbReference>
<organism evidence="7 8">
    <name type="scientific">Trichoderma simmonsii</name>
    <dbReference type="NCBI Taxonomy" id="1491479"/>
    <lineage>
        <taxon>Eukaryota</taxon>
        <taxon>Fungi</taxon>
        <taxon>Dikarya</taxon>
        <taxon>Ascomycota</taxon>
        <taxon>Pezizomycotina</taxon>
        <taxon>Sordariomycetes</taxon>
        <taxon>Hypocreomycetidae</taxon>
        <taxon>Hypocreales</taxon>
        <taxon>Hypocreaceae</taxon>
        <taxon>Trichoderma</taxon>
    </lineage>
</organism>
<evidence type="ECO:0000256" key="4">
    <source>
        <dbReference type="PIRSR" id="PIRSR001112-1"/>
    </source>
</evidence>
<dbReference type="GO" id="GO:0004301">
    <property type="term" value="F:epoxide hydrolase activity"/>
    <property type="evidence" value="ECO:0007669"/>
    <property type="project" value="TreeGrafter"/>
</dbReference>
<dbReference type="PANTHER" id="PTHR21661">
    <property type="entry name" value="EPOXIDE HYDROLASE 1-RELATED"/>
    <property type="match status" value="1"/>
</dbReference>
<keyword evidence="5" id="KW-0732">Signal</keyword>
<dbReference type="EMBL" id="CP075870">
    <property type="protein sequence ID" value="QYT05440.1"/>
    <property type="molecule type" value="Genomic_DNA"/>
</dbReference>
<dbReference type="Proteomes" id="UP000826661">
    <property type="component" value="Chromosome VII"/>
</dbReference>
<dbReference type="PRINTS" id="PR00412">
    <property type="entry name" value="EPOXHYDRLASE"/>
</dbReference>
<keyword evidence="2" id="KW-0058">Aromatic hydrocarbons catabolism</keyword>
<gene>
    <name evidence="7" type="ORF">H0G86_012333</name>
</gene>
<feature type="signal peptide" evidence="5">
    <location>
        <begin position="1"/>
        <end position="20"/>
    </location>
</feature>
<dbReference type="PANTHER" id="PTHR21661:SF35">
    <property type="entry name" value="EPOXIDE HYDROLASE"/>
    <property type="match status" value="1"/>
</dbReference>
<comment type="similarity">
    <text evidence="1">Belongs to the peptidase S33 family.</text>
</comment>
<protein>
    <submittedName>
        <fullName evidence="7">EHN domain-containing protein</fullName>
    </submittedName>
</protein>
<evidence type="ECO:0000256" key="2">
    <source>
        <dbReference type="ARBA" id="ARBA00022797"/>
    </source>
</evidence>
<dbReference type="Pfam" id="PF06441">
    <property type="entry name" value="EHN"/>
    <property type="match status" value="1"/>
</dbReference>
<evidence type="ECO:0000259" key="6">
    <source>
        <dbReference type="Pfam" id="PF06441"/>
    </source>
</evidence>
<dbReference type="AlphaFoldDB" id="A0A8G0LSB6"/>
<keyword evidence="8" id="KW-1185">Reference proteome</keyword>
<evidence type="ECO:0000256" key="5">
    <source>
        <dbReference type="SAM" id="SignalP"/>
    </source>
</evidence>
<proteinExistence type="inferred from homology"/>
<evidence type="ECO:0000313" key="8">
    <source>
        <dbReference type="Proteomes" id="UP000826661"/>
    </source>
</evidence>
<dbReference type="Gene3D" id="3.40.50.1820">
    <property type="entry name" value="alpha/beta hydrolase"/>
    <property type="match status" value="1"/>
</dbReference>
<keyword evidence="3" id="KW-0378">Hydrolase</keyword>
<sequence length="431" mass="49103">MRHHSTIAAALLGTCHNVVALEWSATYGRQPAPFKLSVNPEIISLAHQKAYLTRFPVDVEQPDWSDGPPVHNATSVRDYWVNEYDWPEVQRDINSQFKMFTTTVDAKPHSNYEEPVPLHFVHHRSNRSDAIPLLFIHGWPGSFLEVANLLEPLTNPHDQSLPAFHVVAPSIPGFGFSPAPKKPLFGPRAAGEAFNNLMLQLHYPHYVIQGGDLGGFINRFMASSHPETVLSVLSNFWLVQPNSTDFERYYAGKTTSDENYLINEFWNFENKSSGYRFEQQTQPLQIGHAMTDSPVGFAMYIYEFMFLTVQHYVWSAKELITWSLMYWIQGPYAGFRFYKESVNDNILENGLLINSTTFPYVHQPVALSEFPADIWYRTPLDWAQRGGNVVVRKVHDKGGHFPSIETPDVLIDDIRSFFGNGSLANTTMFGR</sequence>
<feature type="active site" description="Proton acceptor" evidence="4">
    <location>
        <position position="400"/>
    </location>
</feature>
<name>A0A8G0LSB6_9HYPO</name>
<dbReference type="SUPFAM" id="SSF53474">
    <property type="entry name" value="alpha/beta-Hydrolases"/>
    <property type="match status" value="1"/>
</dbReference>
<feature type="domain" description="Epoxide hydrolase N-terminal" evidence="6">
    <location>
        <begin position="32"/>
        <end position="146"/>
    </location>
</feature>
<dbReference type="GO" id="GO:0097176">
    <property type="term" value="P:epoxide metabolic process"/>
    <property type="evidence" value="ECO:0007669"/>
    <property type="project" value="TreeGrafter"/>
</dbReference>
<feature type="active site" description="Proton donor" evidence="4">
    <location>
        <position position="338"/>
    </location>
</feature>
<feature type="active site" description="Nucleophile" evidence="4">
    <location>
        <position position="212"/>
    </location>
</feature>
<dbReference type="PIRSF" id="PIRSF001112">
    <property type="entry name" value="Epoxide_hydrolase"/>
    <property type="match status" value="1"/>
</dbReference>
<evidence type="ECO:0000256" key="1">
    <source>
        <dbReference type="ARBA" id="ARBA00010088"/>
    </source>
</evidence>
<dbReference type="InterPro" id="IPR029058">
    <property type="entry name" value="AB_hydrolase_fold"/>
</dbReference>
<accession>A0A8G0LSB6</accession>
<dbReference type="InterPro" id="IPR016292">
    <property type="entry name" value="Epoxide_hydrolase"/>
</dbReference>
<dbReference type="InterPro" id="IPR000639">
    <property type="entry name" value="Epox_hydrolase-like"/>
</dbReference>
<evidence type="ECO:0000256" key="3">
    <source>
        <dbReference type="ARBA" id="ARBA00022801"/>
    </source>
</evidence>